<sequence length="312" mass="34311">MYMPRLRARQHEVFAVRNCASSFAASSRVVPVLEPVAAPNDLFTRRLGAIADEGGSCDLVLNPSVGDLRSKGSWRGLGDYYLENDLLKHHGLAVLSNADADHAAMSRWISEARGAGHEFTLDIVHELDLSVTLQGATYHGVRWNIAEDRTVPASYGLPLGGLPVVWANDPFPALPRNREYVGREEGIFSTRVAGYKSAGYLGVSDFLTLGRGFQSGGGPAYAVVIHFTYESGDVVRLKHFCSDSNETQDDPAGKFFEALEKLIDFVDERSLPTNLGIDGFRDLYQRQHFPGLGKVKELSIMNHMLVMQDAII</sequence>
<evidence type="ECO:0008006" key="3">
    <source>
        <dbReference type="Google" id="ProtNLM"/>
    </source>
</evidence>
<reference evidence="1 2" key="1">
    <citation type="submission" date="2016-10" db="EMBL/GenBank/DDBJ databases">
        <authorList>
            <person name="de Groot N.N."/>
        </authorList>
    </citation>
    <scope>NUCLEOTIDE SEQUENCE [LARGE SCALE GENOMIC DNA]</scope>
    <source>
        <strain evidence="1 2">DSM 15019</strain>
    </source>
</reference>
<proteinExistence type="predicted"/>
<evidence type="ECO:0000313" key="1">
    <source>
        <dbReference type="EMBL" id="SDR92597.1"/>
    </source>
</evidence>
<gene>
    <name evidence="1" type="ORF">SAMN04489809_0676</name>
</gene>
<dbReference type="EMBL" id="LT629770">
    <property type="protein sequence ID" value="SDR92597.1"/>
    <property type="molecule type" value="Genomic_DNA"/>
</dbReference>
<accession>A0A1H1N0Z1</accession>
<dbReference type="AlphaFoldDB" id="A0A1H1N0Z1"/>
<dbReference type="InterPro" id="IPR047727">
    <property type="entry name" value="Sce7725-like"/>
</dbReference>
<evidence type="ECO:0000313" key="2">
    <source>
        <dbReference type="Proteomes" id="UP000182126"/>
    </source>
</evidence>
<dbReference type="NCBIfam" id="NF033831">
    <property type="entry name" value="sce7725_fam"/>
    <property type="match status" value="1"/>
</dbReference>
<name>A0A1H1N0Z1_9MICO</name>
<dbReference type="Proteomes" id="UP000182126">
    <property type="component" value="Chromosome I"/>
</dbReference>
<protein>
    <recommendedName>
        <fullName evidence="3">Sce7725 family protein</fullName>
    </recommendedName>
</protein>
<organism evidence="1 2">
    <name type="scientific">Microbacterium paraoxydans</name>
    <dbReference type="NCBI Taxonomy" id="199592"/>
    <lineage>
        <taxon>Bacteria</taxon>
        <taxon>Bacillati</taxon>
        <taxon>Actinomycetota</taxon>
        <taxon>Actinomycetes</taxon>
        <taxon>Micrococcales</taxon>
        <taxon>Microbacteriaceae</taxon>
        <taxon>Microbacterium</taxon>
    </lineage>
</organism>